<evidence type="ECO:0000259" key="1">
    <source>
        <dbReference type="Pfam" id="PF00078"/>
    </source>
</evidence>
<evidence type="ECO:0000313" key="3">
    <source>
        <dbReference type="Proteomes" id="UP000325315"/>
    </source>
</evidence>
<keyword evidence="3" id="KW-1185">Reference proteome</keyword>
<reference evidence="3" key="1">
    <citation type="journal article" date="2019" name="Plant Biotechnol. J.">
        <title>Genome sequencing of the Australian wild diploid species Gossypium australe highlights disease resistance and delayed gland morphogenesis.</title>
        <authorList>
            <person name="Cai Y."/>
            <person name="Cai X."/>
            <person name="Wang Q."/>
            <person name="Wang P."/>
            <person name="Zhang Y."/>
            <person name="Cai C."/>
            <person name="Xu Y."/>
            <person name="Wang K."/>
            <person name="Zhou Z."/>
            <person name="Wang C."/>
            <person name="Geng S."/>
            <person name="Li B."/>
            <person name="Dong Q."/>
            <person name="Hou Y."/>
            <person name="Wang H."/>
            <person name="Ai P."/>
            <person name="Liu Z."/>
            <person name="Yi F."/>
            <person name="Sun M."/>
            <person name="An G."/>
            <person name="Cheng J."/>
            <person name="Zhang Y."/>
            <person name="Shi Q."/>
            <person name="Xie Y."/>
            <person name="Shi X."/>
            <person name="Chang Y."/>
            <person name="Huang F."/>
            <person name="Chen Y."/>
            <person name="Hong S."/>
            <person name="Mi L."/>
            <person name="Sun Q."/>
            <person name="Zhang L."/>
            <person name="Zhou B."/>
            <person name="Peng R."/>
            <person name="Zhang X."/>
            <person name="Liu F."/>
        </authorList>
    </citation>
    <scope>NUCLEOTIDE SEQUENCE [LARGE SCALE GENOMIC DNA]</scope>
    <source>
        <strain evidence="3">cv. PA1801</strain>
    </source>
</reference>
<dbReference type="InterPro" id="IPR000477">
    <property type="entry name" value="RT_dom"/>
</dbReference>
<comment type="caution">
    <text evidence="2">The sequence shown here is derived from an EMBL/GenBank/DDBJ whole genome shotgun (WGS) entry which is preliminary data.</text>
</comment>
<gene>
    <name evidence="2" type="ORF">EPI10_005739</name>
</gene>
<name>A0A5B6WP71_9ROSI</name>
<dbReference type="Pfam" id="PF00078">
    <property type="entry name" value="RVT_1"/>
    <property type="match status" value="1"/>
</dbReference>
<dbReference type="EMBL" id="SMMG02000002">
    <property type="protein sequence ID" value="KAA3483580.1"/>
    <property type="molecule type" value="Genomic_DNA"/>
</dbReference>
<dbReference type="OrthoDB" id="1303668at2759"/>
<accession>A0A5B6WP71</accession>
<organism evidence="2 3">
    <name type="scientific">Gossypium australe</name>
    <dbReference type="NCBI Taxonomy" id="47621"/>
    <lineage>
        <taxon>Eukaryota</taxon>
        <taxon>Viridiplantae</taxon>
        <taxon>Streptophyta</taxon>
        <taxon>Embryophyta</taxon>
        <taxon>Tracheophyta</taxon>
        <taxon>Spermatophyta</taxon>
        <taxon>Magnoliopsida</taxon>
        <taxon>eudicotyledons</taxon>
        <taxon>Gunneridae</taxon>
        <taxon>Pentapetalae</taxon>
        <taxon>rosids</taxon>
        <taxon>malvids</taxon>
        <taxon>Malvales</taxon>
        <taxon>Malvaceae</taxon>
        <taxon>Malvoideae</taxon>
        <taxon>Gossypium</taxon>
    </lineage>
</organism>
<proteinExistence type="predicted"/>
<protein>
    <submittedName>
        <fullName evidence="2">Reverse transcriptase</fullName>
    </submittedName>
</protein>
<dbReference type="AlphaFoldDB" id="A0A5B6WP71"/>
<evidence type="ECO:0000313" key="2">
    <source>
        <dbReference type="EMBL" id="KAA3483580.1"/>
    </source>
</evidence>
<keyword evidence="2" id="KW-0808">Transferase</keyword>
<dbReference type="GO" id="GO:0003964">
    <property type="term" value="F:RNA-directed DNA polymerase activity"/>
    <property type="evidence" value="ECO:0007669"/>
    <property type="project" value="UniProtKB-KW"/>
</dbReference>
<keyword evidence="2" id="KW-0548">Nucleotidyltransferase</keyword>
<keyword evidence="2" id="KW-0695">RNA-directed DNA polymerase</keyword>
<sequence>MIHDNINIDHELMHYLHISKNGPNKGFVIKLDINKAYDRVEWNFLEEVIKKFGFEDAWVNKIMRCIWSVRCIVKCNMVLSETFSKMLLHGQSTNIIRGIRSSQNYLYINHLFFVDDALFFVRNKKSEVDAFLNIIREFA</sequence>
<dbReference type="Proteomes" id="UP000325315">
    <property type="component" value="Unassembled WGS sequence"/>
</dbReference>
<feature type="domain" description="Reverse transcriptase" evidence="1">
    <location>
        <begin position="17"/>
        <end position="138"/>
    </location>
</feature>